<comment type="caution">
    <text evidence="2">The sequence shown here is derived from an EMBL/GenBank/DDBJ whole genome shotgun (WGS) entry which is preliminary data.</text>
</comment>
<sequence length="118" mass="13222">MVKIFQEEQSPEEGVVELRTEDVVDDNMEGEELEVVDTADEDSEEILPPELPPEEEQDDSVTSSGPSSNKLLLDAFLGALPNCINRDLIDSAAMEFCLRLNTKPNRKKLVRLVMETDD</sequence>
<gene>
    <name evidence="2" type="ORF">SK128_023952</name>
</gene>
<dbReference type="EMBL" id="JAXCGZ010023202">
    <property type="protein sequence ID" value="KAK7015555.1"/>
    <property type="molecule type" value="Genomic_DNA"/>
</dbReference>
<name>A0AAN8WLC6_HALRR</name>
<dbReference type="PANTHER" id="PTHR12839">
    <property type="entry name" value="NONSENSE-MEDIATED MRNA DECAY PROTEIN 2 UP-FRAMESHIFT SUPPRESSOR 2"/>
    <property type="match status" value="1"/>
</dbReference>
<feature type="region of interest" description="Disordered" evidence="1">
    <location>
        <begin position="29"/>
        <end position="68"/>
    </location>
</feature>
<dbReference type="InterPro" id="IPR039762">
    <property type="entry name" value="Nmd2/UPF2"/>
</dbReference>
<organism evidence="2 3">
    <name type="scientific">Halocaridina rubra</name>
    <name type="common">Hawaiian red shrimp</name>
    <dbReference type="NCBI Taxonomy" id="373956"/>
    <lineage>
        <taxon>Eukaryota</taxon>
        <taxon>Metazoa</taxon>
        <taxon>Ecdysozoa</taxon>
        <taxon>Arthropoda</taxon>
        <taxon>Crustacea</taxon>
        <taxon>Multicrustacea</taxon>
        <taxon>Malacostraca</taxon>
        <taxon>Eumalacostraca</taxon>
        <taxon>Eucarida</taxon>
        <taxon>Decapoda</taxon>
        <taxon>Pleocyemata</taxon>
        <taxon>Caridea</taxon>
        <taxon>Atyoidea</taxon>
        <taxon>Atyidae</taxon>
        <taxon>Halocaridina</taxon>
    </lineage>
</organism>
<accession>A0AAN8WLC6</accession>
<dbReference type="PANTHER" id="PTHR12839:SF7">
    <property type="entry name" value="REGULATOR OF NONSENSE TRANSCRIPTS 2"/>
    <property type="match status" value="1"/>
</dbReference>
<reference evidence="2 3" key="1">
    <citation type="submission" date="2023-11" db="EMBL/GenBank/DDBJ databases">
        <title>Halocaridina rubra genome assembly.</title>
        <authorList>
            <person name="Smith C."/>
        </authorList>
    </citation>
    <scope>NUCLEOTIDE SEQUENCE [LARGE SCALE GENOMIC DNA]</scope>
    <source>
        <strain evidence="2">EP-1</strain>
        <tissue evidence="2">Whole</tissue>
    </source>
</reference>
<dbReference type="AlphaFoldDB" id="A0AAN8WLC6"/>
<dbReference type="GO" id="GO:0000184">
    <property type="term" value="P:nuclear-transcribed mRNA catabolic process, nonsense-mediated decay"/>
    <property type="evidence" value="ECO:0007669"/>
    <property type="project" value="InterPro"/>
</dbReference>
<keyword evidence="3" id="KW-1185">Reference proteome</keyword>
<evidence type="ECO:0000313" key="2">
    <source>
        <dbReference type="EMBL" id="KAK7015555.1"/>
    </source>
</evidence>
<protein>
    <submittedName>
        <fullName evidence="2">Uncharacterized protein</fullName>
    </submittedName>
</protein>
<evidence type="ECO:0000313" key="3">
    <source>
        <dbReference type="Proteomes" id="UP001381693"/>
    </source>
</evidence>
<dbReference type="GO" id="GO:0035145">
    <property type="term" value="C:exon-exon junction complex"/>
    <property type="evidence" value="ECO:0007669"/>
    <property type="project" value="TreeGrafter"/>
</dbReference>
<proteinExistence type="predicted"/>
<dbReference type="Proteomes" id="UP001381693">
    <property type="component" value="Unassembled WGS sequence"/>
</dbReference>
<evidence type="ECO:0000256" key="1">
    <source>
        <dbReference type="SAM" id="MobiDB-lite"/>
    </source>
</evidence>
<dbReference type="GO" id="GO:0005737">
    <property type="term" value="C:cytoplasm"/>
    <property type="evidence" value="ECO:0007669"/>
    <property type="project" value="TreeGrafter"/>
</dbReference>
<feature type="compositionally biased region" description="Acidic residues" evidence="1">
    <location>
        <begin position="29"/>
        <end position="59"/>
    </location>
</feature>